<feature type="chain" id="PRO_5045377259" evidence="1">
    <location>
        <begin position="26"/>
        <end position="440"/>
    </location>
</feature>
<evidence type="ECO:0000313" key="2">
    <source>
        <dbReference type="EMBL" id="MFC4134266.1"/>
    </source>
</evidence>
<evidence type="ECO:0000313" key="3">
    <source>
        <dbReference type="Proteomes" id="UP001595816"/>
    </source>
</evidence>
<dbReference type="SUPFAM" id="SSF50494">
    <property type="entry name" value="Trypsin-like serine proteases"/>
    <property type="match status" value="1"/>
</dbReference>
<dbReference type="Proteomes" id="UP001595816">
    <property type="component" value="Unassembled WGS sequence"/>
</dbReference>
<dbReference type="Gene3D" id="2.40.10.10">
    <property type="entry name" value="Trypsin-like serine proteases"/>
    <property type="match status" value="2"/>
</dbReference>
<keyword evidence="1" id="KW-0732">Signal</keyword>
<gene>
    <name evidence="2" type="ORF">ACFOZ4_26960</name>
</gene>
<dbReference type="InterPro" id="IPR043504">
    <property type="entry name" value="Peptidase_S1_PA_chymotrypsin"/>
</dbReference>
<dbReference type="InterPro" id="IPR009003">
    <property type="entry name" value="Peptidase_S1_PA"/>
</dbReference>
<evidence type="ECO:0000256" key="1">
    <source>
        <dbReference type="SAM" id="SignalP"/>
    </source>
</evidence>
<sequence length="440" mass="45479">MRSRSLTVAAVGILVTALMPLPATAEPAASSCVVTGGTPAVAAALRTAAPDEDGTYPYQEWLVGEKGQRATAALVGVEDRIFGHVPSSATVTKKVTRGLIGFAPDYSSQSLVAVVTPEYAGTPELAKQLADAQSSLGEGAPELRVQTGCFSATAIADAYAVLTGTEWRNANSKFAYAFHLDPVDSKFHVTVDAAQTKAAEKLAALLGDRGVVELGPVGRTGRLNDGEPHFGGAGIRKNYSSNTASNTCTSGFMVRSRSTNGIVGMTTAGHCFATGDSVYSSTQYYGVSQATIQGEYPSTDARRVYSSAETYDNVIHVEPCSPCTRTVTSRTYVTTGSSGICSSGMVTTAICSLTVISVTGQICDGVGCTAGLLVLYRNGETIVRAGDSGGPVYLRNGSTTASAVGQIVGGAGTRTNTSTYMYAESFDSIEAALDVYIATS</sequence>
<name>A0ABV8LTE8_9ACTN</name>
<accession>A0ABV8LTE8</accession>
<dbReference type="EMBL" id="JBHSAY010000015">
    <property type="protein sequence ID" value="MFC4134266.1"/>
    <property type="molecule type" value="Genomic_DNA"/>
</dbReference>
<comment type="caution">
    <text evidence="2">The sequence shown here is derived from an EMBL/GenBank/DDBJ whole genome shotgun (WGS) entry which is preliminary data.</text>
</comment>
<protein>
    <submittedName>
        <fullName evidence="2">S1 family peptidase</fullName>
    </submittedName>
</protein>
<organism evidence="2 3">
    <name type="scientific">Hamadaea flava</name>
    <dbReference type="NCBI Taxonomy" id="1742688"/>
    <lineage>
        <taxon>Bacteria</taxon>
        <taxon>Bacillati</taxon>
        <taxon>Actinomycetota</taxon>
        <taxon>Actinomycetes</taxon>
        <taxon>Micromonosporales</taxon>
        <taxon>Micromonosporaceae</taxon>
        <taxon>Hamadaea</taxon>
    </lineage>
</organism>
<dbReference type="RefSeq" id="WP_253761561.1">
    <property type="nucleotide sequence ID" value="NZ_JAMZDZ010000001.1"/>
</dbReference>
<proteinExistence type="predicted"/>
<keyword evidence="3" id="KW-1185">Reference proteome</keyword>
<reference evidence="3" key="1">
    <citation type="journal article" date="2019" name="Int. J. Syst. Evol. Microbiol.">
        <title>The Global Catalogue of Microorganisms (GCM) 10K type strain sequencing project: providing services to taxonomists for standard genome sequencing and annotation.</title>
        <authorList>
            <consortium name="The Broad Institute Genomics Platform"/>
            <consortium name="The Broad Institute Genome Sequencing Center for Infectious Disease"/>
            <person name="Wu L."/>
            <person name="Ma J."/>
        </authorList>
    </citation>
    <scope>NUCLEOTIDE SEQUENCE [LARGE SCALE GENOMIC DNA]</scope>
    <source>
        <strain evidence="3">CGMCC 4.7289</strain>
    </source>
</reference>
<feature type="signal peptide" evidence="1">
    <location>
        <begin position="1"/>
        <end position="25"/>
    </location>
</feature>